<sequence>MDANDEVSNARPGPDEPESDAASASDPASASDTSSKGRPSRETPVPGDLPPSGRPLLPSSADSASGTPVPAPTGPPPASRPEGIAGPARPVSGIAALTLPYQIAVALVLAIVAVAACAHLGLVFLHIAPSNTLTKQHGQAVDEWVYPEFEQNWKLFAPNPLQQNIAVQARAEVRTADGEVRTTGWYDLSALDGAAIDRNPVPSHTQQNELRRAWDFYTATHDGEHRATTPRGDLSERYVRRIVVMRLDRERAAGPGGEIERIQLRSRTTNVQPPEWSEEKVPDKPVVRELPWWSVTDDDRADAAGATGAEGADAGGVATRRTEASAR</sequence>
<dbReference type="Pfam" id="PF19136">
    <property type="entry name" value="DUF5819"/>
    <property type="match status" value="1"/>
</dbReference>
<evidence type="ECO:0000313" key="4">
    <source>
        <dbReference type="Proteomes" id="UP001282474"/>
    </source>
</evidence>
<dbReference type="Proteomes" id="UP001282474">
    <property type="component" value="Unassembled WGS sequence"/>
</dbReference>
<gene>
    <name evidence="3" type="ORF">PV383_03710</name>
</gene>
<feature type="transmembrane region" description="Helical" evidence="2">
    <location>
        <begin position="101"/>
        <end position="125"/>
    </location>
</feature>
<name>A0ABU4MHI4_9ACTN</name>
<keyword evidence="2" id="KW-1133">Transmembrane helix</keyword>
<feature type="compositionally biased region" description="Low complexity" evidence="1">
    <location>
        <begin position="20"/>
        <end position="34"/>
    </location>
</feature>
<dbReference type="EMBL" id="JARAWJ010000002">
    <property type="protein sequence ID" value="MDX3036284.1"/>
    <property type="molecule type" value="Genomic_DNA"/>
</dbReference>
<keyword evidence="2" id="KW-0472">Membrane</keyword>
<organism evidence="3 4">
    <name type="scientific">Streptomyces caniscabiei</name>
    <dbReference type="NCBI Taxonomy" id="2746961"/>
    <lineage>
        <taxon>Bacteria</taxon>
        <taxon>Bacillati</taxon>
        <taxon>Actinomycetota</taxon>
        <taxon>Actinomycetes</taxon>
        <taxon>Kitasatosporales</taxon>
        <taxon>Streptomycetaceae</taxon>
        <taxon>Streptomyces</taxon>
    </lineage>
</organism>
<accession>A0ABU4MHI4</accession>
<proteinExistence type="predicted"/>
<evidence type="ECO:0000256" key="2">
    <source>
        <dbReference type="SAM" id="Phobius"/>
    </source>
</evidence>
<keyword evidence="2" id="KW-0812">Transmembrane</keyword>
<evidence type="ECO:0000313" key="3">
    <source>
        <dbReference type="EMBL" id="MDX3036284.1"/>
    </source>
</evidence>
<dbReference type="InterPro" id="IPR043857">
    <property type="entry name" value="DUF5819"/>
</dbReference>
<feature type="region of interest" description="Disordered" evidence="1">
    <location>
        <begin position="299"/>
        <end position="327"/>
    </location>
</feature>
<feature type="compositionally biased region" description="Low complexity" evidence="1">
    <location>
        <begin position="303"/>
        <end position="319"/>
    </location>
</feature>
<protein>
    <submittedName>
        <fullName evidence="3">DUF5819 family protein</fullName>
    </submittedName>
</protein>
<comment type="caution">
    <text evidence="3">The sequence shown here is derived from an EMBL/GenBank/DDBJ whole genome shotgun (WGS) entry which is preliminary data.</text>
</comment>
<feature type="compositionally biased region" description="Pro residues" evidence="1">
    <location>
        <begin position="69"/>
        <end position="79"/>
    </location>
</feature>
<feature type="compositionally biased region" description="Low complexity" evidence="1">
    <location>
        <begin position="54"/>
        <end position="68"/>
    </location>
</feature>
<keyword evidence="4" id="KW-1185">Reference proteome</keyword>
<feature type="region of interest" description="Disordered" evidence="1">
    <location>
        <begin position="1"/>
        <end position="85"/>
    </location>
</feature>
<reference evidence="3 4" key="1">
    <citation type="journal article" date="2023" name="Microb. Genom.">
        <title>Mesoterricola silvestris gen. nov., sp. nov., Mesoterricola sediminis sp. nov., Geothrix oryzae sp. nov., Geothrix edaphica sp. nov., Geothrix rubra sp. nov., and Geothrix limicola sp. nov., six novel members of Acidobacteriota isolated from soils.</title>
        <authorList>
            <person name="Weisberg A.J."/>
            <person name="Pearce E."/>
            <person name="Kramer C.G."/>
            <person name="Chang J.H."/>
            <person name="Clarke C.R."/>
        </authorList>
    </citation>
    <scope>NUCLEOTIDE SEQUENCE [LARGE SCALE GENOMIC DNA]</scope>
    <source>
        <strain evidence="3 4">NE20-4-1</strain>
    </source>
</reference>
<evidence type="ECO:0000256" key="1">
    <source>
        <dbReference type="SAM" id="MobiDB-lite"/>
    </source>
</evidence>
<dbReference type="RefSeq" id="WP_093790300.1">
    <property type="nucleotide sequence ID" value="NZ_JABXWF010000001.1"/>
</dbReference>